<sequence>MYHFSSVRIDEISNEWKRKIQIRNDKIEVKWKIKTEWKMEVQIELKMEIQLEWKMEDTDRVNEDTDRSGKIEEKIQKWKTEDTDRVEIRMEEIR</sequence>
<name>A0A4Y2TDY6_ARAVE</name>
<reference evidence="1 2" key="1">
    <citation type="journal article" date="2019" name="Sci. Rep.">
        <title>Orb-weaving spider Araneus ventricosus genome elucidates the spidroin gene catalogue.</title>
        <authorList>
            <person name="Kono N."/>
            <person name="Nakamura H."/>
            <person name="Ohtoshi R."/>
            <person name="Moran D.A.P."/>
            <person name="Shinohara A."/>
            <person name="Yoshida Y."/>
            <person name="Fujiwara M."/>
            <person name="Mori M."/>
            <person name="Tomita M."/>
            <person name="Arakawa K."/>
        </authorList>
    </citation>
    <scope>NUCLEOTIDE SEQUENCE [LARGE SCALE GENOMIC DNA]</scope>
</reference>
<dbReference type="Proteomes" id="UP000499080">
    <property type="component" value="Unassembled WGS sequence"/>
</dbReference>
<comment type="caution">
    <text evidence="1">The sequence shown here is derived from an EMBL/GenBank/DDBJ whole genome shotgun (WGS) entry which is preliminary data.</text>
</comment>
<accession>A0A4Y2TDY6</accession>
<organism evidence="1 2">
    <name type="scientific">Araneus ventricosus</name>
    <name type="common">Orbweaver spider</name>
    <name type="synonym">Epeira ventricosa</name>
    <dbReference type="NCBI Taxonomy" id="182803"/>
    <lineage>
        <taxon>Eukaryota</taxon>
        <taxon>Metazoa</taxon>
        <taxon>Ecdysozoa</taxon>
        <taxon>Arthropoda</taxon>
        <taxon>Chelicerata</taxon>
        <taxon>Arachnida</taxon>
        <taxon>Araneae</taxon>
        <taxon>Araneomorphae</taxon>
        <taxon>Entelegynae</taxon>
        <taxon>Araneoidea</taxon>
        <taxon>Araneidae</taxon>
        <taxon>Araneus</taxon>
    </lineage>
</organism>
<keyword evidence="2" id="KW-1185">Reference proteome</keyword>
<dbReference type="EMBL" id="BGPR01027973">
    <property type="protein sequence ID" value="GBN98858.1"/>
    <property type="molecule type" value="Genomic_DNA"/>
</dbReference>
<proteinExistence type="predicted"/>
<evidence type="ECO:0000313" key="1">
    <source>
        <dbReference type="EMBL" id="GBN98858.1"/>
    </source>
</evidence>
<evidence type="ECO:0000313" key="2">
    <source>
        <dbReference type="Proteomes" id="UP000499080"/>
    </source>
</evidence>
<dbReference type="AlphaFoldDB" id="A0A4Y2TDY6"/>
<gene>
    <name evidence="1" type="ORF">AVEN_33676_1</name>
</gene>
<protein>
    <submittedName>
        <fullName evidence="1">Uncharacterized protein</fullName>
    </submittedName>
</protein>